<feature type="non-terminal residue" evidence="1">
    <location>
        <position position="1"/>
    </location>
</feature>
<keyword evidence="2" id="KW-1185">Reference proteome</keyword>
<comment type="caution">
    <text evidence="1">The sequence shown here is derived from an EMBL/GenBank/DDBJ whole genome shotgun (WGS) entry which is preliminary data.</text>
</comment>
<sequence length="69" mass="7552">LDRTHIFIEGNAVRYNSESDLITITVHDGPLVDNSRSASSPQVDLATSLPTLGVDIKNPHIPLHLRLLP</sequence>
<feature type="non-terminal residue" evidence="1">
    <location>
        <position position="69"/>
    </location>
</feature>
<proteinExistence type="predicted"/>
<organism evidence="1 2">
    <name type="scientific">Datura stramonium</name>
    <name type="common">Jimsonweed</name>
    <name type="synonym">Common thornapple</name>
    <dbReference type="NCBI Taxonomy" id="4076"/>
    <lineage>
        <taxon>Eukaryota</taxon>
        <taxon>Viridiplantae</taxon>
        <taxon>Streptophyta</taxon>
        <taxon>Embryophyta</taxon>
        <taxon>Tracheophyta</taxon>
        <taxon>Spermatophyta</taxon>
        <taxon>Magnoliopsida</taxon>
        <taxon>eudicotyledons</taxon>
        <taxon>Gunneridae</taxon>
        <taxon>Pentapetalae</taxon>
        <taxon>asterids</taxon>
        <taxon>lamiids</taxon>
        <taxon>Solanales</taxon>
        <taxon>Solanaceae</taxon>
        <taxon>Solanoideae</taxon>
        <taxon>Datureae</taxon>
        <taxon>Datura</taxon>
    </lineage>
</organism>
<name>A0ABS8SYD8_DATST</name>
<gene>
    <name evidence="1" type="ORF">HAX54_051997</name>
</gene>
<dbReference type="EMBL" id="JACEIK010000935">
    <property type="protein sequence ID" value="MCD7464067.1"/>
    <property type="molecule type" value="Genomic_DNA"/>
</dbReference>
<dbReference type="Proteomes" id="UP000823775">
    <property type="component" value="Unassembled WGS sequence"/>
</dbReference>
<protein>
    <submittedName>
        <fullName evidence="1">Uncharacterized protein</fullName>
    </submittedName>
</protein>
<evidence type="ECO:0000313" key="1">
    <source>
        <dbReference type="EMBL" id="MCD7464067.1"/>
    </source>
</evidence>
<accession>A0ABS8SYD8</accession>
<reference evidence="1 2" key="1">
    <citation type="journal article" date="2021" name="BMC Genomics">
        <title>Datura genome reveals duplications of psychoactive alkaloid biosynthetic genes and high mutation rate following tissue culture.</title>
        <authorList>
            <person name="Rajewski A."/>
            <person name="Carter-House D."/>
            <person name="Stajich J."/>
            <person name="Litt A."/>
        </authorList>
    </citation>
    <scope>NUCLEOTIDE SEQUENCE [LARGE SCALE GENOMIC DNA]</scope>
    <source>
        <strain evidence="1">AR-01</strain>
    </source>
</reference>
<evidence type="ECO:0000313" key="2">
    <source>
        <dbReference type="Proteomes" id="UP000823775"/>
    </source>
</evidence>